<dbReference type="InterPro" id="IPR042047">
    <property type="entry name" value="SleB_dom1"/>
</dbReference>
<proteinExistence type="predicted"/>
<protein>
    <recommendedName>
        <fullName evidence="1">Cell wall hydrolase SleB domain-containing protein</fullName>
    </recommendedName>
</protein>
<evidence type="ECO:0000313" key="3">
    <source>
        <dbReference type="Proteomes" id="UP000033411"/>
    </source>
</evidence>
<dbReference type="AlphaFoldDB" id="A0A0F5QBE8"/>
<dbReference type="Proteomes" id="UP000033411">
    <property type="component" value="Unassembled WGS sequence"/>
</dbReference>
<dbReference type="PATRIC" id="fig|1293439.3.peg.1572"/>
<evidence type="ECO:0000313" key="2">
    <source>
        <dbReference type="EMBL" id="KKC38285.1"/>
    </source>
</evidence>
<dbReference type="GO" id="GO:0016787">
    <property type="term" value="F:hydrolase activity"/>
    <property type="evidence" value="ECO:0007669"/>
    <property type="project" value="InterPro"/>
</dbReference>
<feature type="domain" description="Cell wall hydrolase SleB" evidence="1">
    <location>
        <begin position="32"/>
        <end position="147"/>
    </location>
</feature>
<keyword evidence="3" id="KW-1185">Reference proteome</keyword>
<name>A0A0F5QBE8_9HYPH</name>
<comment type="caution">
    <text evidence="2">The sequence shown here is derived from an EMBL/GenBank/DDBJ whole genome shotgun (WGS) entry which is preliminary data.</text>
</comment>
<dbReference type="EMBL" id="LANJ01000016">
    <property type="protein sequence ID" value="KKC38285.1"/>
    <property type="molecule type" value="Genomic_DNA"/>
</dbReference>
<accession>A0A0F5QBE8</accession>
<reference evidence="2 3" key="1">
    <citation type="submission" date="2015-03" db="EMBL/GenBank/DDBJ databases">
        <authorList>
            <person name="Lepp D."/>
            <person name="Hassan Y.I."/>
            <person name="Li X.-Z."/>
            <person name="Zhou T."/>
        </authorList>
    </citation>
    <scope>NUCLEOTIDE SEQUENCE [LARGE SCALE GENOMIC DNA]</scope>
    <source>
        <strain evidence="2 3">E84</strain>
    </source>
</reference>
<organism evidence="2 3">
    <name type="scientific">Devosia epidermidihirudinis</name>
    <dbReference type="NCBI Taxonomy" id="1293439"/>
    <lineage>
        <taxon>Bacteria</taxon>
        <taxon>Pseudomonadati</taxon>
        <taxon>Pseudomonadota</taxon>
        <taxon>Alphaproteobacteria</taxon>
        <taxon>Hyphomicrobiales</taxon>
        <taxon>Devosiaceae</taxon>
        <taxon>Devosia</taxon>
    </lineage>
</organism>
<sequence>MDNGYQPLSKRLAVAEAERKCLTTAIYHEARGESEAGQLAVANVIVNRARSGKFPSTLCGVIYQNADKGLYRCQFTFACDGRNEAPRERRALDRSADLAQRVYGEFARGEAVGAVPGSALYYHTTAVNPSWANTYNAVAQIGSHIFYSPN</sequence>
<dbReference type="InterPro" id="IPR011105">
    <property type="entry name" value="Cell_wall_hydrolase_SleB"/>
</dbReference>
<gene>
    <name evidence="2" type="ORF">WH87_09950</name>
</gene>
<evidence type="ECO:0000259" key="1">
    <source>
        <dbReference type="Pfam" id="PF07486"/>
    </source>
</evidence>
<dbReference type="Pfam" id="PF07486">
    <property type="entry name" value="Hydrolase_2"/>
    <property type="match status" value="1"/>
</dbReference>
<dbReference type="Gene3D" id="1.10.10.2520">
    <property type="entry name" value="Cell wall hydrolase SleB, domain 1"/>
    <property type="match status" value="1"/>
</dbReference>